<proteinExistence type="predicted"/>
<feature type="non-terminal residue" evidence="3">
    <location>
        <position position="1"/>
    </location>
</feature>
<dbReference type="OrthoDB" id="10035882at2759"/>
<organism evidence="3 4">
    <name type="scientific">Atrichornis clamosus</name>
    <dbReference type="NCBI Taxonomy" id="449594"/>
    <lineage>
        <taxon>Eukaryota</taxon>
        <taxon>Metazoa</taxon>
        <taxon>Chordata</taxon>
        <taxon>Craniata</taxon>
        <taxon>Vertebrata</taxon>
        <taxon>Euteleostomi</taxon>
        <taxon>Archelosauria</taxon>
        <taxon>Archosauria</taxon>
        <taxon>Dinosauria</taxon>
        <taxon>Saurischia</taxon>
        <taxon>Theropoda</taxon>
        <taxon>Coelurosauria</taxon>
        <taxon>Aves</taxon>
        <taxon>Neognathae</taxon>
        <taxon>Neoaves</taxon>
        <taxon>Telluraves</taxon>
        <taxon>Australaves</taxon>
        <taxon>Passeriformes</taxon>
        <taxon>Menuridae</taxon>
        <taxon>Atrichornis</taxon>
    </lineage>
</organism>
<dbReference type="Proteomes" id="UP000658642">
    <property type="component" value="Unassembled WGS sequence"/>
</dbReference>
<dbReference type="InterPro" id="IPR017426">
    <property type="entry name" value="Nuclear_rcpt_coactivator"/>
</dbReference>
<dbReference type="InterPro" id="IPR010011">
    <property type="entry name" value="NCO_DUF1518"/>
</dbReference>
<dbReference type="GO" id="GO:0032870">
    <property type="term" value="P:cellular response to hormone stimulus"/>
    <property type="evidence" value="ECO:0007669"/>
    <property type="project" value="TreeGrafter"/>
</dbReference>
<feature type="non-terminal residue" evidence="3">
    <location>
        <position position="177"/>
    </location>
</feature>
<dbReference type="Pfam" id="PF07469">
    <property type="entry name" value="DUF1518"/>
    <property type="match status" value="1"/>
</dbReference>
<evidence type="ECO:0000313" key="4">
    <source>
        <dbReference type="Proteomes" id="UP000658642"/>
    </source>
</evidence>
<evidence type="ECO:0000259" key="2">
    <source>
        <dbReference type="SMART" id="SM01151"/>
    </source>
</evidence>
<dbReference type="GO" id="GO:0005634">
    <property type="term" value="C:nucleus"/>
    <property type="evidence" value="ECO:0007669"/>
    <property type="project" value="InterPro"/>
</dbReference>
<dbReference type="GO" id="GO:0045944">
    <property type="term" value="P:positive regulation of transcription by RNA polymerase II"/>
    <property type="evidence" value="ECO:0007669"/>
    <property type="project" value="TreeGrafter"/>
</dbReference>
<dbReference type="PANTHER" id="PTHR10684:SF1">
    <property type="entry name" value="NUCLEAR RECEPTOR COACTIVATOR 1"/>
    <property type="match status" value="1"/>
</dbReference>
<feature type="region of interest" description="Disordered" evidence="1">
    <location>
        <begin position="1"/>
        <end position="62"/>
    </location>
</feature>
<dbReference type="EMBL" id="WBMZ01003679">
    <property type="protein sequence ID" value="NXY15718.1"/>
    <property type="molecule type" value="Genomic_DNA"/>
</dbReference>
<dbReference type="GO" id="GO:0016922">
    <property type="term" value="F:nuclear receptor binding"/>
    <property type="evidence" value="ECO:0007669"/>
    <property type="project" value="TreeGrafter"/>
</dbReference>
<dbReference type="GO" id="GO:0003713">
    <property type="term" value="F:transcription coactivator activity"/>
    <property type="evidence" value="ECO:0007669"/>
    <property type="project" value="InterPro"/>
</dbReference>
<evidence type="ECO:0000256" key="1">
    <source>
        <dbReference type="SAM" id="MobiDB-lite"/>
    </source>
</evidence>
<protein>
    <submittedName>
        <fullName evidence="3">NCOA1 protein</fullName>
    </submittedName>
</protein>
<reference evidence="3" key="1">
    <citation type="submission" date="2020-02" db="EMBL/GenBank/DDBJ databases">
        <title>Bird 10,000 Genomes (B10K) Project - Family phase.</title>
        <authorList>
            <person name="Zhang G."/>
        </authorList>
    </citation>
    <scope>NUCLEOTIDE SEQUENCE</scope>
    <source>
        <strain evidence="3">B10K-DU-029-61</strain>
        <tissue evidence="3">Blood</tissue>
    </source>
</reference>
<accession>A0A852NQS0</accession>
<sequence>LLPEGLRPRPDSPPLFPGMSQQDPAFAPSLSPGSPLMSPQIPPSQSPMLPPAPPAPGYQSPDMKGWQQGAIGNNSVFSQAGAAAPGQSGMYNNMSITVSMAGGSSSVQGINPMGGQMQMNSLQMSGMNSMCSEQVPDAALRPAGLYCNQVSSSDLLKAEADGAQVSTTFPTSHVIPK</sequence>
<comment type="caution">
    <text evidence="3">The sequence shown here is derived from an EMBL/GenBank/DDBJ whole genome shotgun (WGS) entry which is preliminary data.</text>
</comment>
<keyword evidence="4" id="KW-1185">Reference proteome</keyword>
<gene>
    <name evidence="3" type="primary">Ncoa1_0</name>
    <name evidence="3" type="ORF">ATRCLA_R16084</name>
</gene>
<name>A0A852NQS0_9PASS</name>
<feature type="compositionally biased region" description="Low complexity" evidence="1">
    <location>
        <begin position="28"/>
        <end position="39"/>
    </location>
</feature>
<dbReference type="PANTHER" id="PTHR10684">
    <property type="entry name" value="NUCLEAR RECEPTOR COACTIVATOR"/>
    <property type="match status" value="1"/>
</dbReference>
<dbReference type="AlphaFoldDB" id="A0A852NQS0"/>
<dbReference type="SMART" id="SM01151">
    <property type="entry name" value="DUF1518"/>
    <property type="match status" value="1"/>
</dbReference>
<feature type="compositionally biased region" description="Basic and acidic residues" evidence="1">
    <location>
        <begin position="1"/>
        <end position="10"/>
    </location>
</feature>
<feature type="compositionally biased region" description="Pro residues" evidence="1">
    <location>
        <begin position="40"/>
        <end position="56"/>
    </location>
</feature>
<feature type="domain" description="DUF1518" evidence="2">
    <location>
        <begin position="5"/>
        <end position="49"/>
    </location>
</feature>
<evidence type="ECO:0000313" key="3">
    <source>
        <dbReference type="EMBL" id="NXY15718.1"/>
    </source>
</evidence>